<evidence type="ECO:0000313" key="2">
    <source>
        <dbReference type="Proteomes" id="UP000198345"/>
    </source>
</evidence>
<gene>
    <name evidence="1" type="ORF">B0A66_04385</name>
</gene>
<comment type="caution">
    <text evidence="1">The sequence shown here is derived from an EMBL/GenBank/DDBJ whole genome shotgun (WGS) entry which is preliminary data.</text>
</comment>
<dbReference type="RefSeq" id="WP_089048626.1">
    <property type="nucleotide sequence ID" value="NZ_FXTV01000002.1"/>
</dbReference>
<dbReference type="OrthoDB" id="883791at2"/>
<organism evidence="1 2">
    <name type="scientific">Flavobacterium hercynium</name>
    <dbReference type="NCBI Taxonomy" id="387094"/>
    <lineage>
        <taxon>Bacteria</taxon>
        <taxon>Pseudomonadati</taxon>
        <taxon>Bacteroidota</taxon>
        <taxon>Flavobacteriia</taxon>
        <taxon>Flavobacteriales</taxon>
        <taxon>Flavobacteriaceae</taxon>
        <taxon>Flavobacterium</taxon>
    </lineage>
</organism>
<keyword evidence="2" id="KW-1185">Reference proteome</keyword>
<name>A0A226HL27_9FLAO</name>
<dbReference type="EMBL" id="MUGW01000008">
    <property type="protein sequence ID" value="OXA94963.1"/>
    <property type="molecule type" value="Genomic_DNA"/>
</dbReference>
<evidence type="ECO:0000313" key="1">
    <source>
        <dbReference type="EMBL" id="OXA94963.1"/>
    </source>
</evidence>
<sequence>MKFKNLVLLLILVVNFSFGQGNIKLTSYYGSSNQETQKILDFENINIEQLDFEAKDLKGKQYLINIQEFTDGKLVNKSVLFDGFEGDYFKIKGNKESLNFLFKMTDGKLKAQIACSRFSSKKSYFDLKDNADNYALKDFFGSKKELFLDPTQETAILAIITPTKLDNGNSSYCEVVQSNVKPEKLGEHFKIPHYFLITILFK</sequence>
<accession>A0A226HL27</accession>
<dbReference type="Proteomes" id="UP000198345">
    <property type="component" value="Unassembled WGS sequence"/>
</dbReference>
<dbReference type="AlphaFoldDB" id="A0A226HL27"/>
<reference evidence="1 2" key="1">
    <citation type="submission" date="2016-11" db="EMBL/GenBank/DDBJ databases">
        <title>Whole genomes of Flavobacteriaceae.</title>
        <authorList>
            <person name="Stine C."/>
            <person name="Li C."/>
            <person name="Tadesse D."/>
        </authorList>
    </citation>
    <scope>NUCLEOTIDE SEQUENCE [LARGE SCALE GENOMIC DNA]</scope>
    <source>
        <strain evidence="1 2">DSM 18292</strain>
    </source>
</reference>
<proteinExistence type="predicted"/>
<protein>
    <submittedName>
        <fullName evidence="1">Uncharacterized protein</fullName>
    </submittedName>
</protein>